<proteinExistence type="predicted"/>
<accession>A0ABQ9HT16</accession>
<name>A0ABQ9HT16_9NEOP</name>
<reference evidence="1 2" key="1">
    <citation type="submission" date="2023-02" db="EMBL/GenBank/DDBJ databases">
        <title>LHISI_Scaffold_Assembly.</title>
        <authorList>
            <person name="Stuart O.P."/>
            <person name="Cleave R."/>
            <person name="Magrath M.J.L."/>
            <person name="Mikheyev A.S."/>
        </authorList>
    </citation>
    <scope>NUCLEOTIDE SEQUENCE [LARGE SCALE GENOMIC DNA]</scope>
    <source>
        <strain evidence="1">Daus_M_001</strain>
        <tissue evidence="1">Leg muscle</tissue>
    </source>
</reference>
<gene>
    <name evidence="1" type="ORF">PR048_013592</name>
</gene>
<evidence type="ECO:0000313" key="2">
    <source>
        <dbReference type="Proteomes" id="UP001159363"/>
    </source>
</evidence>
<sequence length="85" mass="9213">MLTDWCSIKVQELERLRGMNRLEEGAVLGADSCTGCMRPVLMQWGRTRGMGIDGQGIGESDSPARYLVTSPSATLNVIDLDPGDL</sequence>
<evidence type="ECO:0000313" key="1">
    <source>
        <dbReference type="EMBL" id="KAJ8887377.1"/>
    </source>
</evidence>
<dbReference type="Proteomes" id="UP001159363">
    <property type="component" value="Chromosome X"/>
</dbReference>
<keyword evidence="2" id="KW-1185">Reference proteome</keyword>
<organism evidence="1 2">
    <name type="scientific">Dryococelus australis</name>
    <dbReference type="NCBI Taxonomy" id="614101"/>
    <lineage>
        <taxon>Eukaryota</taxon>
        <taxon>Metazoa</taxon>
        <taxon>Ecdysozoa</taxon>
        <taxon>Arthropoda</taxon>
        <taxon>Hexapoda</taxon>
        <taxon>Insecta</taxon>
        <taxon>Pterygota</taxon>
        <taxon>Neoptera</taxon>
        <taxon>Polyneoptera</taxon>
        <taxon>Phasmatodea</taxon>
        <taxon>Verophasmatodea</taxon>
        <taxon>Anareolatae</taxon>
        <taxon>Phasmatidae</taxon>
        <taxon>Eurycanthinae</taxon>
        <taxon>Dryococelus</taxon>
    </lineage>
</organism>
<comment type="caution">
    <text evidence="1">The sequence shown here is derived from an EMBL/GenBank/DDBJ whole genome shotgun (WGS) entry which is preliminary data.</text>
</comment>
<protein>
    <submittedName>
        <fullName evidence="1">Uncharacterized protein</fullName>
    </submittedName>
</protein>
<dbReference type="EMBL" id="JARBHB010000004">
    <property type="protein sequence ID" value="KAJ8887377.1"/>
    <property type="molecule type" value="Genomic_DNA"/>
</dbReference>